<evidence type="ECO:0000313" key="6">
    <source>
        <dbReference type="Proteomes" id="UP000239550"/>
    </source>
</evidence>
<comment type="caution">
    <text evidence="5">The sequence shown here is derived from an EMBL/GenBank/DDBJ whole genome shotgun (WGS) entry which is preliminary data.</text>
</comment>
<dbReference type="InterPro" id="IPR001387">
    <property type="entry name" value="Cro/C1-type_HTH"/>
</dbReference>
<dbReference type="InterPro" id="IPR050807">
    <property type="entry name" value="TransReg_Diox_bact_type"/>
</dbReference>
<dbReference type="GO" id="GO:0003700">
    <property type="term" value="F:DNA-binding transcription factor activity"/>
    <property type="evidence" value="ECO:0007669"/>
    <property type="project" value="TreeGrafter"/>
</dbReference>
<dbReference type="EMBL" id="PUWT01000002">
    <property type="protein sequence ID" value="PQQ29780.1"/>
    <property type="molecule type" value="Genomic_DNA"/>
</dbReference>
<protein>
    <submittedName>
        <fullName evidence="5">XRE family transcriptional regulator</fullName>
    </submittedName>
</protein>
<reference evidence="5 6" key="1">
    <citation type="submission" date="2018-02" db="EMBL/GenBank/DDBJ databases">
        <title>Five New Genomes of Indian Photorhabdus Isolates TSA.</title>
        <authorList>
            <person name="Dubay B."/>
            <person name="Somvanshi V.S."/>
        </authorList>
    </citation>
    <scope>NUCLEOTIDE SEQUENCE [LARGE SCALE GENOMIC DNA]</scope>
    <source>
        <strain evidence="5 6">H1</strain>
    </source>
</reference>
<sequence length="85" mass="9646">MKKPNAVKSLFGQRVRYLRQSSGMSQEAFADKCGIDRTYISGIERGVRNPTLEIINIIANGLQIELTDLFDFSREDSTNPFCPFE</sequence>
<keyword evidence="2" id="KW-0238">DNA-binding</keyword>
<keyword evidence="1" id="KW-0805">Transcription regulation</keyword>
<dbReference type="GO" id="GO:0005829">
    <property type="term" value="C:cytosol"/>
    <property type="evidence" value="ECO:0007669"/>
    <property type="project" value="TreeGrafter"/>
</dbReference>
<dbReference type="InterPro" id="IPR010982">
    <property type="entry name" value="Lambda_DNA-bd_dom_sf"/>
</dbReference>
<dbReference type="Gene3D" id="1.10.260.40">
    <property type="entry name" value="lambda repressor-like DNA-binding domains"/>
    <property type="match status" value="1"/>
</dbReference>
<dbReference type="Pfam" id="PF01381">
    <property type="entry name" value="HTH_3"/>
    <property type="match status" value="1"/>
</dbReference>
<keyword evidence="3" id="KW-0804">Transcription</keyword>
<evidence type="ECO:0000256" key="3">
    <source>
        <dbReference type="ARBA" id="ARBA00023163"/>
    </source>
</evidence>
<evidence type="ECO:0000259" key="4">
    <source>
        <dbReference type="PROSITE" id="PS50943"/>
    </source>
</evidence>
<feature type="domain" description="HTH cro/C1-type" evidence="4">
    <location>
        <begin position="15"/>
        <end position="69"/>
    </location>
</feature>
<evidence type="ECO:0000256" key="2">
    <source>
        <dbReference type="ARBA" id="ARBA00023125"/>
    </source>
</evidence>
<dbReference type="CDD" id="cd00093">
    <property type="entry name" value="HTH_XRE"/>
    <property type="match status" value="1"/>
</dbReference>
<proteinExistence type="predicted"/>
<accession>A0A2S8Q9D3</accession>
<keyword evidence="6" id="KW-1185">Reference proteome</keyword>
<organism evidence="5 6">
    <name type="scientific">Photorhabdus hindustanensis</name>
    <dbReference type="NCBI Taxonomy" id="2918802"/>
    <lineage>
        <taxon>Bacteria</taxon>
        <taxon>Pseudomonadati</taxon>
        <taxon>Pseudomonadota</taxon>
        <taxon>Gammaproteobacteria</taxon>
        <taxon>Enterobacterales</taxon>
        <taxon>Morganellaceae</taxon>
        <taxon>Photorhabdus</taxon>
    </lineage>
</organism>
<dbReference type="AlphaFoldDB" id="A0A2S8Q9D3"/>
<evidence type="ECO:0000256" key="1">
    <source>
        <dbReference type="ARBA" id="ARBA00023015"/>
    </source>
</evidence>
<dbReference type="SUPFAM" id="SSF47413">
    <property type="entry name" value="lambda repressor-like DNA-binding domains"/>
    <property type="match status" value="1"/>
</dbReference>
<dbReference type="PANTHER" id="PTHR46797">
    <property type="entry name" value="HTH-TYPE TRANSCRIPTIONAL REGULATOR"/>
    <property type="match status" value="1"/>
</dbReference>
<gene>
    <name evidence="5" type="ORF">C6H66_01365</name>
</gene>
<dbReference type="OrthoDB" id="9800901at2"/>
<name>A0A2S8Q9D3_9GAMM</name>
<dbReference type="SMART" id="SM00530">
    <property type="entry name" value="HTH_XRE"/>
    <property type="match status" value="1"/>
</dbReference>
<dbReference type="RefSeq" id="WP_071647114.1">
    <property type="nucleotide sequence ID" value="NZ_CAWNTA010000068.1"/>
</dbReference>
<dbReference type="GO" id="GO:0003677">
    <property type="term" value="F:DNA binding"/>
    <property type="evidence" value="ECO:0007669"/>
    <property type="project" value="UniProtKB-KW"/>
</dbReference>
<evidence type="ECO:0000313" key="5">
    <source>
        <dbReference type="EMBL" id="PQQ29780.1"/>
    </source>
</evidence>
<dbReference type="Proteomes" id="UP000239550">
    <property type="component" value="Unassembled WGS sequence"/>
</dbReference>
<dbReference type="PANTHER" id="PTHR46797:SF23">
    <property type="entry name" value="HTH-TYPE TRANSCRIPTIONAL REGULATOR SUTR"/>
    <property type="match status" value="1"/>
</dbReference>
<dbReference type="PROSITE" id="PS50943">
    <property type="entry name" value="HTH_CROC1"/>
    <property type="match status" value="1"/>
</dbReference>